<dbReference type="GO" id="GO:0009029">
    <property type="term" value="F:lipid-A 4'-kinase activity"/>
    <property type="evidence" value="ECO:0007669"/>
    <property type="project" value="UniProtKB-UniRule"/>
</dbReference>
<reference evidence="15 16" key="1">
    <citation type="submission" date="2017-05" db="EMBL/GenBank/DDBJ databases">
        <title>Complete and WGS of Bordetella genogroups.</title>
        <authorList>
            <person name="Spilker T."/>
            <person name="LiPuma J."/>
        </authorList>
    </citation>
    <scope>NUCLEOTIDE SEQUENCE [LARGE SCALE GENOMIC DNA]</scope>
    <source>
        <strain evidence="15 16">AU17610</strain>
    </source>
</reference>
<dbReference type="EMBL" id="NEVL01000004">
    <property type="protein sequence ID" value="OZI32753.1"/>
    <property type="molecule type" value="Genomic_DNA"/>
</dbReference>
<dbReference type="GO" id="GO:0009244">
    <property type="term" value="P:lipopolysaccharide core region biosynthetic process"/>
    <property type="evidence" value="ECO:0007669"/>
    <property type="project" value="TreeGrafter"/>
</dbReference>
<evidence type="ECO:0000256" key="8">
    <source>
        <dbReference type="ARBA" id="ARBA00022741"/>
    </source>
</evidence>
<feature type="chain" id="PRO_5013397228" description="Tetraacyldisaccharide 4'-kinase" evidence="14">
    <location>
        <begin position="29"/>
        <end position="346"/>
    </location>
</feature>
<dbReference type="UniPathway" id="UPA00359">
    <property type="reaction ID" value="UER00482"/>
</dbReference>
<dbReference type="PANTHER" id="PTHR42724">
    <property type="entry name" value="TETRAACYLDISACCHARIDE 4'-KINASE"/>
    <property type="match status" value="1"/>
</dbReference>
<feature type="signal peptide" evidence="14">
    <location>
        <begin position="1"/>
        <end position="28"/>
    </location>
</feature>
<dbReference type="Pfam" id="PF02606">
    <property type="entry name" value="LpxK"/>
    <property type="match status" value="1"/>
</dbReference>
<evidence type="ECO:0000313" key="15">
    <source>
        <dbReference type="EMBL" id="OZI32753.1"/>
    </source>
</evidence>
<dbReference type="HAMAP" id="MF_00409">
    <property type="entry name" value="LpxK"/>
    <property type="match status" value="1"/>
</dbReference>
<evidence type="ECO:0000256" key="5">
    <source>
        <dbReference type="ARBA" id="ARBA00022516"/>
    </source>
</evidence>
<dbReference type="OrthoDB" id="9766423at2"/>
<dbReference type="Proteomes" id="UP000217005">
    <property type="component" value="Unassembled WGS sequence"/>
</dbReference>
<keyword evidence="11 13" id="KW-0443">Lipid metabolism</keyword>
<protein>
    <recommendedName>
        <fullName evidence="4 13">Tetraacyldisaccharide 4'-kinase</fullName>
        <ecNumber evidence="3 13">2.7.1.130</ecNumber>
    </recommendedName>
    <alternativeName>
        <fullName evidence="12 13">Lipid A 4'-kinase</fullName>
    </alternativeName>
</protein>
<proteinExistence type="inferred from homology"/>
<name>A0A261S8K7_9BORD</name>
<keyword evidence="10 13" id="KW-0067">ATP-binding</keyword>
<dbReference type="GO" id="GO:0005524">
    <property type="term" value="F:ATP binding"/>
    <property type="evidence" value="ECO:0007669"/>
    <property type="project" value="UniProtKB-UniRule"/>
</dbReference>
<dbReference type="PANTHER" id="PTHR42724:SF1">
    <property type="entry name" value="TETRAACYLDISACCHARIDE 4'-KINASE, MITOCHONDRIAL-RELATED"/>
    <property type="match status" value="1"/>
</dbReference>
<comment type="function">
    <text evidence="1 13">Transfers the gamma-phosphate of ATP to the 4'-position of a tetraacyldisaccharide 1-phosphate intermediate (termed DS-1-P) to form tetraacyldisaccharide 1,4'-bis-phosphate (lipid IVA).</text>
</comment>
<feature type="binding site" evidence="13">
    <location>
        <begin position="60"/>
        <end position="67"/>
    </location>
    <ligand>
        <name>ATP</name>
        <dbReference type="ChEBI" id="CHEBI:30616"/>
    </ligand>
</feature>
<evidence type="ECO:0000313" key="16">
    <source>
        <dbReference type="Proteomes" id="UP000217005"/>
    </source>
</evidence>
<dbReference type="AlphaFoldDB" id="A0A261S8K7"/>
<evidence type="ECO:0000256" key="13">
    <source>
        <dbReference type="HAMAP-Rule" id="MF_00409"/>
    </source>
</evidence>
<evidence type="ECO:0000256" key="9">
    <source>
        <dbReference type="ARBA" id="ARBA00022777"/>
    </source>
</evidence>
<keyword evidence="6 13" id="KW-0441">Lipid A biosynthesis</keyword>
<dbReference type="SUPFAM" id="SSF52540">
    <property type="entry name" value="P-loop containing nucleoside triphosphate hydrolases"/>
    <property type="match status" value="1"/>
</dbReference>
<evidence type="ECO:0000256" key="4">
    <source>
        <dbReference type="ARBA" id="ARBA00016436"/>
    </source>
</evidence>
<dbReference type="NCBIfam" id="TIGR00682">
    <property type="entry name" value="lpxK"/>
    <property type="match status" value="1"/>
</dbReference>
<sequence>MAATPFLARHWARRGWFARLLSPLSALAARAVARKRAAFRDGRREAWRAPVPVVVVGNIYVGGTGKTPVVIALVEGLRARGFTPGVVSRGYGVKIAGAPRVGQGRLDAAAFGDEPALIAAATGAPIAVHPRRAQAGAALLAAHPEVDVIVSDDGLQHLALARDVELVVQDARGVGNGLMLPAGPLREPPARLAEVDAIVINDAQADAPPADAAGPRRVVMRLVPAQVTHLGTGEARTLADFARVDPARLAAVAGIGHPARFFATLAAAGVRPATTLGLPDHYGYARSPFVDLAADTILITAKDAIKCAAFDDPRLWVVHVGAQFSDPGFLDWIAARVQAARPRPAA</sequence>
<comment type="similarity">
    <text evidence="13">Belongs to the LpxK family.</text>
</comment>
<dbReference type="InterPro" id="IPR027417">
    <property type="entry name" value="P-loop_NTPase"/>
</dbReference>
<keyword evidence="5 13" id="KW-0444">Lipid biosynthesis</keyword>
<gene>
    <name evidence="13" type="primary">lpxK</name>
    <name evidence="15" type="ORF">CEG14_17775</name>
</gene>
<comment type="pathway">
    <text evidence="2 13">Glycolipid biosynthesis; lipid IV(A) biosynthesis; lipid IV(A) from (3R)-3-hydroxytetradecanoyl-[acyl-carrier-protein] and UDP-N-acetyl-alpha-D-glucosamine: step 6/6.</text>
</comment>
<comment type="catalytic activity">
    <reaction evidence="13">
        <text>a lipid A disaccharide + ATP = a lipid IVA + ADP + H(+)</text>
        <dbReference type="Rhea" id="RHEA:67840"/>
        <dbReference type="ChEBI" id="CHEBI:15378"/>
        <dbReference type="ChEBI" id="CHEBI:30616"/>
        <dbReference type="ChEBI" id="CHEBI:176343"/>
        <dbReference type="ChEBI" id="CHEBI:176425"/>
        <dbReference type="ChEBI" id="CHEBI:456216"/>
        <dbReference type="EC" id="2.7.1.130"/>
    </reaction>
</comment>
<evidence type="ECO:0000256" key="12">
    <source>
        <dbReference type="ARBA" id="ARBA00029757"/>
    </source>
</evidence>
<dbReference type="GO" id="GO:0005886">
    <property type="term" value="C:plasma membrane"/>
    <property type="evidence" value="ECO:0007669"/>
    <property type="project" value="TreeGrafter"/>
</dbReference>
<keyword evidence="14" id="KW-0732">Signal</keyword>
<evidence type="ECO:0000256" key="11">
    <source>
        <dbReference type="ARBA" id="ARBA00023098"/>
    </source>
</evidence>
<evidence type="ECO:0000256" key="10">
    <source>
        <dbReference type="ARBA" id="ARBA00022840"/>
    </source>
</evidence>
<evidence type="ECO:0000256" key="14">
    <source>
        <dbReference type="SAM" id="SignalP"/>
    </source>
</evidence>
<comment type="caution">
    <text evidence="15">The sequence shown here is derived from an EMBL/GenBank/DDBJ whole genome shotgun (WGS) entry which is preliminary data.</text>
</comment>
<dbReference type="EC" id="2.7.1.130" evidence="3 13"/>
<evidence type="ECO:0000256" key="7">
    <source>
        <dbReference type="ARBA" id="ARBA00022679"/>
    </source>
</evidence>
<keyword evidence="8 13" id="KW-0547">Nucleotide-binding</keyword>
<evidence type="ECO:0000256" key="1">
    <source>
        <dbReference type="ARBA" id="ARBA00002274"/>
    </source>
</evidence>
<keyword evidence="7 13" id="KW-0808">Transferase</keyword>
<keyword evidence="9 13" id="KW-0418">Kinase</keyword>
<dbReference type="GO" id="GO:0009245">
    <property type="term" value="P:lipid A biosynthetic process"/>
    <property type="evidence" value="ECO:0007669"/>
    <property type="project" value="UniProtKB-UniRule"/>
</dbReference>
<accession>A0A261S8K7</accession>
<organism evidence="15 16">
    <name type="scientific">Bordetella genomosp. 1</name>
    <dbReference type="NCBI Taxonomy" id="1395607"/>
    <lineage>
        <taxon>Bacteria</taxon>
        <taxon>Pseudomonadati</taxon>
        <taxon>Pseudomonadota</taxon>
        <taxon>Betaproteobacteria</taxon>
        <taxon>Burkholderiales</taxon>
        <taxon>Alcaligenaceae</taxon>
        <taxon>Bordetella</taxon>
    </lineage>
</organism>
<dbReference type="InterPro" id="IPR003758">
    <property type="entry name" value="LpxK"/>
</dbReference>
<evidence type="ECO:0000256" key="3">
    <source>
        <dbReference type="ARBA" id="ARBA00012071"/>
    </source>
</evidence>
<evidence type="ECO:0000256" key="2">
    <source>
        <dbReference type="ARBA" id="ARBA00004870"/>
    </source>
</evidence>
<dbReference type="RefSeq" id="WP_094827751.1">
    <property type="nucleotide sequence ID" value="NZ_NEVL01000004.1"/>
</dbReference>
<evidence type="ECO:0000256" key="6">
    <source>
        <dbReference type="ARBA" id="ARBA00022556"/>
    </source>
</evidence>